<protein>
    <submittedName>
        <fullName evidence="2">Uncharacterized protein</fullName>
    </submittedName>
</protein>
<accession>A0A6C0I1K2</accession>
<reference evidence="2" key="1">
    <citation type="journal article" date="2020" name="Nature">
        <title>Giant virus diversity and host interactions through global metagenomics.</title>
        <authorList>
            <person name="Schulz F."/>
            <person name="Roux S."/>
            <person name="Paez-Espino D."/>
            <person name="Jungbluth S."/>
            <person name="Walsh D.A."/>
            <person name="Denef V.J."/>
            <person name="McMahon K.D."/>
            <person name="Konstantinidis K.T."/>
            <person name="Eloe-Fadrosh E.A."/>
            <person name="Kyrpides N.C."/>
            <person name="Woyke T."/>
        </authorList>
    </citation>
    <scope>NUCLEOTIDE SEQUENCE</scope>
    <source>
        <strain evidence="2">GVMAG-M-3300023184-186</strain>
    </source>
</reference>
<name>A0A6C0I1K2_9ZZZZ</name>
<organism evidence="2">
    <name type="scientific">viral metagenome</name>
    <dbReference type="NCBI Taxonomy" id="1070528"/>
    <lineage>
        <taxon>unclassified sequences</taxon>
        <taxon>metagenomes</taxon>
        <taxon>organismal metagenomes</taxon>
    </lineage>
</organism>
<dbReference type="EMBL" id="MN740065">
    <property type="protein sequence ID" value="QHT86216.1"/>
    <property type="molecule type" value="Genomic_DNA"/>
</dbReference>
<dbReference type="AlphaFoldDB" id="A0A6C0I1K2"/>
<evidence type="ECO:0000256" key="1">
    <source>
        <dbReference type="SAM" id="Coils"/>
    </source>
</evidence>
<keyword evidence="1" id="KW-0175">Coiled coil</keyword>
<proteinExistence type="predicted"/>
<sequence length="433" mass="49290">MISEITKEKAMATLTTSNITTNGLKREIEGIKKEISDLKEENTYFKEMDNYLNKAIATNNKNNKERLENIKIVLLQLAACNISLKAEDLESMQILNTVLSEDLTNAQILQQNNREMEAEISKIEELIKKNELLIYNKKLLVEETEQELCKHLIIKIKQAIVAFNNGDGGVVSTFLTDKDYKRPPSDSEDKCALSICIIEYREKVIKLLGPLIQSTVFDVRTEHSRSDSPYCNGLQGVQQDIELILSSILEILSLIDIYGDKITSTLQIDTKYPYMSFFDSLSELVDKASCENPQYLYNINPRAFFDVKCSRWDTIRRYDNYGDIECVYSYDSRIKKAFGYALPVLIEFAKIGFLSESRKGILGFTTAIKAIKAIKATTAPTAPTTSSTRQFFKYCASTLPYSIGFSWKMHLCSFLGNKPPNAKERKYIPKEDN</sequence>
<evidence type="ECO:0000313" key="2">
    <source>
        <dbReference type="EMBL" id="QHT86216.1"/>
    </source>
</evidence>
<feature type="coiled-coil region" evidence="1">
    <location>
        <begin position="99"/>
        <end position="133"/>
    </location>
</feature>